<keyword evidence="2" id="KW-1185">Reference proteome</keyword>
<name>B9DT12_STRU0</name>
<dbReference type="KEGG" id="sub:SUB0132"/>
<dbReference type="Proteomes" id="UP000000449">
    <property type="component" value="Chromosome"/>
</dbReference>
<organism evidence="1 2">
    <name type="scientific">Streptococcus uberis (strain ATCC BAA-854 / 0140J)</name>
    <dbReference type="NCBI Taxonomy" id="218495"/>
    <lineage>
        <taxon>Bacteria</taxon>
        <taxon>Bacillati</taxon>
        <taxon>Bacillota</taxon>
        <taxon>Bacilli</taxon>
        <taxon>Lactobacillales</taxon>
        <taxon>Streptococcaceae</taxon>
        <taxon>Streptococcus</taxon>
    </lineage>
</organism>
<dbReference type="Pfam" id="PF15513">
    <property type="entry name" value="DUF4651"/>
    <property type="match status" value="1"/>
</dbReference>
<dbReference type="AlphaFoldDB" id="B9DT12"/>
<accession>B9DT12</accession>
<dbReference type="EMBL" id="AM946015">
    <property type="protein sequence ID" value="CAR40552.1"/>
    <property type="molecule type" value="Genomic_DNA"/>
</dbReference>
<reference evidence="2" key="1">
    <citation type="journal article" date="2009" name="BMC Genomics">
        <title>Evidence for niche adaptation in the genome of the bovine pathogen Streptococcus uberis.</title>
        <authorList>
            <person name="Ward P.N."/>
            <person name="Holden M.T.G."/>
            <person name="Leigh J.A."/>
            <person name="Lennard N."/>
            <person name="Bignell A."/>
            <person name="Barron A."/>
            <person name="Clark L."/>
            <person name="Quail M.A."/>
            <person name="Woodward J."/>
            <person name="Barrell B.G."/>
            <person name="Egan S.A."/>
            <person name="Field T.R."/>
            <person name="Maskell D."/>
            <person name="Kehoe M."/>
            <person name="Dowson C.G."/>
            <person name="Chanter N."/>
            <person name="Whatmore A.M."/>
            <person name="Bentley S.D."/>
            <person name="Parkhill J."/>
        </authorList>
    </citation>
    <scope>NUCLEOTIDE SEQUENCE [LARGE SCALE GENOMIC DNA]</scope>
    <source>
        <strain evidence="2">ATCC BAA-854 / 0140J</strain>
    </source>
</reference>
<dbReference type="InterPro" id="IPR028105">
    <property type="entry name" value="DUF4651"/>
</dbReference>
<protein>
    <submittedName>
        <fullName evidence="1">Exported protein</fullName>
    </submittedName>
</protein>
<dbReference type="STRING" id="218495.SUB0132"/>
<dbReference type="Gene3D" id="3.10.450.400">
    <property type="entry name" value="Uncharacterised protein PF15513, DUF4651"/>
    <property type="match status" value="1"/>
</dbReference>
<evidence type="ECO:0000313" key="1">
    <source>
        <dbReference type="EMBL" id="CAR40552.1"/>
    </source>
</evidence>
<gene>
    <name evidence="1" type="ordered locus">SUB0132</name>
</gene>
<proteinExistence type="predicted"/>
<evidence type="ECO:0000313" key="2">
    <source>
        <dbReference type="Proteomes" id="UP000000449"/>
    </source>
</evidence>
<sequence length="98" mass="11351">MKSMNKKTKMTWTGLIGIPTAAVLALLLKEKYQDYQQEKMTADIRQFFSQKGDIELVYFDVPQPQSKERNGGLVMSDGRQYSFTYQKGAIIYQEEKND</sequence>
<dbReference type="HOGENOM" id="CLU_153272_2_0_9"/>